<name>A0A1X9SP83_9BACT</name>
<evidence type="ECO:0000313" key="12">
    <source>
        <dbReference type="Proteomes" id="UP000202031"/>
    </source>
</evidence>
<feature type="transmembrane region" description="Helical" evidence="10">
    <location>
        <begin position="87"/>
        <end position="106"/>
    </location>
</feature>
<dbReference type="AlphaFoldDB" id="A0A1X9SP83"/>
<evidence type="ECO:0000256" key="9">
    <source>
        <dbReference type="RuleBase" id="RU003942"/>
    </source>
</evidence>
<dbReference type="Pfam" id="PF00893">
    <property type="entry name" value="Multi_Drug_Res"/>
    <property type="match status" value="1"/>
</dbReference>
<dbReference type="GO" id="GO:0005886">
    <property type="term" value="C:plasma membrane"/>
    <property type="evidence" value="ECO:0007669"/>
    <property type="project" value="UniProtKB-SubCell"/>
</dbReference>
<dbReference type="Gene3D" id="1.10.3730.20">
    <property type="match status" value="1"/>
</dbReference>
<evidence type="ECO:0000256" key="6">
    <source>
        <dbReference type="ARBA" id="ARBA00023136"/>
    </source>
</evidence>
<evidence type="ECO:0000256" key="10">
    <source>
        <dbReference type="SAM" id="Phobius"/>
    </source>
</evidence>
<sequence length="107" mass="11416">MIYSLALLVAGFCEVLGVAALNQMAKSKSIAKIFYFISLIIAFGGSISLLGFAMNEFSMSVAYAVWTGIGAVGAVAVGVVFNGEKFTIPKAVYLFLIIFSVIMLKFI</sequence>
<evidence type="ECO:0000256" key="8">
    <source>
        <dbReference type="ARBA" id="ARBA00039168"/>
    </source>
</evidence>
<reference evidence="12" key="1">
    <citation type="journal article" date="2017" name="Genome Biol. Evol.">
        <title>Comparative Genomic Analysis Identifies a Campylobacter Clade Deficient in Selenium Metabolism.</title>
        <authorList>
            <person name="Miller W.G."/>
            <person name="Yee E."/>
            <person name="Lopes B.S."/>
            <person name="Chapman M.H."/>
            <person name="Huynh S."/>
            <person name="Bono J.L."/>
            <person name="Parker C.T."/>
            <person name="Strachan N.J.C."/>
            <person name="Forbes K.J."/>
        </authorList>
    </citation>
    <scope>NUCLEOTIDE SEQUENCE [LARGE SCALE GENOMIC DNA]</scope>
    <source>
        <strain evidence="12">NCTC 13004</strain>
    </source>
</reference>
<evidence type="ECO:0000256" key="1">
    <source>
        <dbReference type="ARBA" id="ARBA00004651"/>
    </source>
</evidence>
<keyword evidence="4 9" id="KW-0812">Transmembrane</keyword>
<reference evidence="12" key="2">
    <citation type="journal article" date="2017" name="Genome Biol. Evol.">
        <title>Comparative genomic analysis identifies a Campylobacter clade deficient in selenium metabolism.</title>
        <authorList>
            <person name="Miller W.G."/>
            <person name="Yee E."/>
            <person name="Lopes B.S."/>
            <person name="Chapman M.H."/>
            <person name="Huynh S."/>
            <person name="Bono J.L."/>
            <person name="Parker C.T."/>
            <person name="Strachan N.J.C."/>
            <person name="Forbes K.J."/>
        </authorList>
    </citation>
    <scope>NUCLEOTIDE SEQUENCE [LARGE SCALE GENOMIC DNA]</scope>
    <source>
        <strain evidence="12">NCTC 13004</strain>
    </source>
</reference>
<keyword evidence="6 10" id="KW-0472">Membrane</keyword>
<comment type="subcellular location">
    <subcellularLocation>
        <location evidence="1 9">Cell membrane</location>
        <topology evidence="1 9">Multi-pass membrane protein</topology>
    </subcellularLocation>
</comment>
<dbReference type="SUPFAM" id="SSF103481">
    <property type="entry name" value="Multidrug resistance efflux transporter EmrE"/>
    <property type="match status" value="1"/>
</dbReference>
<dbReference type="InterPro" id="IPR037185">
    <property type="entry name" value="EmrE-like"/>
</dbReference>
<dbReference type="InterPro" id="IPR000390">
    <property type="entry name" value="Small_drug/metabolite_transptr"/>
</dbReference>
<evidence type="ECO:0000313" key="11">
    <source>
        <dbReference type="EMBL" id="ARQ98008.1"/>
    </source>
</evidence>
<dbReference type="KEGG" id="clx:CLAN_1285"/>
<evidence type="ECO:0000256" key="7">
    <source>
        <dbReference type="ARBA" id="ARBA00038151"/>
    </source>
</evidence>
<gene>
    <name evidence="11" type="ORF">CLAN_1285</name>
</gene>
<dbReference type="PANTHER" id="PTHR30561">
    <property type="entry name" value="SMR FAMILY PROTON-DEPENDENT DRUG EFFLUX TRANSPORTER SUGE"/>
    <property type="match status" value="1"/>
</dbReference>
<evidence type="ECO:0000256" key="2">
    <source>
        <dbReference type="ARBA" id="ARBA00022448"/>
    </source>
</evidence>
<keyword evidence="3" id="KW-1003">Cell membrane</keyword>
<dbReference type="EMBL" id="CP015578">
    <property type="protein sequence ID" value="ARQ98008.1"/>
    <property type="molecule type" value="Genomic_DNA"/>
</dbReference>
<accession>A0A1X9SP83</accession>
<keyword evidence="5 10" id="KW-1133">Transmembrane helix</keyword>
<dbReference type="GO" id="GO:0022857">
    <property type="term" value="F:transmembrane transporter activity"/>
    <property type="evidence" value="ECO:0007669"/>
    <property type="project" value="InterPro"/>
</dbReference>
<evidence type="ECO:0000256" key="4">
    <source>
        <dbReference type="ARBA" id="ARBA00022692"/>
    </source>
</evidence>
<keyword evidence="2" id="KW-0813">Transport</keyword>
<proteinExistence type="inferred from homology"/>
<dbReference type="Proteomes" id="UP000202031">
    <property type="component" value="Chromosome"/>
</dbReference>
<organism evidence="11 12">
    <name type="scientific">Campylobacter lanienae NCTC 13004</name>
    <dbReference type="NCBI Taxonomy" id="1031753"/>
    <lineage>
        <taxon>Bacteria</taxon>
        <taxon>Pseudomonadati</taxon>
        <taxon>Campylobacterota</taxon>
        <taxon>Epsilonproteobacteria</taxon>
        <taxon>Campylobacterales</taxon>
        <taxon>Campylobacteraceae</taxon>
        <taxon>Campylobacter</taxon>
    </lineage>
</organism>
<evidence type="ECO:0000256" key="3">
    <source>
        <dbReference type="ARBA" id="ARBA00022475"/>
    </source>
</evidence>
<comment type="similarity">
    <text evidence="7">Belongs to the drug/metabolite transporter (DMT) superfamily. Small multidrug resistance (SMR) (TC 2.A.7.1) family. Gdx/SugE subfamily.</text>
</comment>
<feature type="transmembrane region" description="Helical" evidence="10">
    <location>
        <begin position="61"/>
        <end position="81"/>
    </location>
</feature>
<dbReference type="PANTHER" id="PTHR30561:SF0">
    <property type="entry name" value="GUANIDINIUM EXPORTER"/>
    <property type="match status" value="1"/>
</dbReference>
<protein>
    <recommendedName>
        <fullName evidence="8">Guanidinium exporter</fullName>
    </recommendedName>
</protein>
<dbReference type="RefSeq" id="WP_096015850.1">
    <property type="nucleotide sequence ID" value="NZ_CP015578.1"/>
</dbReference>
<evidence type="ECO:0000256" key="5">
    <source>
        <dbReference type="ARBA" id="ARBA00022989"/>
    </source>
</evidence>
<dbReference type="GeneID" id="46921752"/>
<dbReference type="InterPro" id="IPR045324">
    <property type="entry name" value="Small_multidrug_res"/>
</dbReference>
<feature type="transmembrane region" description="Helical" evidence="10">
    <location>
        <begin position="33"/>
        <end position="54"/>
    </location>
</feature>